<name>A0A7J0F866_9ERIC</name>
<dbReference type="AlphaFoldDB" id="A0A7J0F866"/>
<reference evidence="1 2" key="1">
    <citation type="submission" date="2019-07" db="EMBL/GenBank/DDBJ databases">
        <title>De Novo Assembly of kiwifruit Actinidia rufa.</title>
        <authorList>
            <person name="Sugita-Konishi S."/>
            <person name="Sato K."/>
            <person name="Mori E."/>
            <person name="Abe Y."/>
            <person name="Kisaki G."/>
            <person name="Hamano K."/>
            <person name="Suezawa K."/>
            <person name="Otani M."/>
            <person name="Fukuda T."/>
            <person name="Manabe T."/>
            <person name="Gomi K."/>
            <person name="Tabuchi M."/>
            <person name="Akimitsu K."/>
            <person name="Kataoka I."/>
        </authorList>
    </citation>
    <scope>NUCLEOTIDE SEQUENCE [LARGE SCALE GENOMIC DNA]</scope>
    <source>
        <strain evidence="2">cv. Fuchu</strain>
    </source>
</reference>
<protein>
    <submittedName>
        <fullName evidence="1">Uncharacterized protein</fullName>
    </submittedName>
</protein>
<sequence>MPHLSLSLPTLSHATRLSHTAQERGSKRDGTALRVVAPLCNINLSLISSTPPLLGTYRAQELCIYSTRSKLKADTDHTSFIAGTLNLKEENESSECGTWGLELPFLSASVPELYGQLNSPQLERMGCCASQSRSSGGGGRSGRGGGYGAGAAVTVVVDMAVATVVAVTAGTGVEAVMVHATLGEAALPMEAGGIRVRFLSVGASYFELSLGSNLSI</sequence>
<proteinExistence type="predicted"/>
<organism evidence="1 2">
    <name type="scientific">Actinidia rufa</name>
    <dbReference type="NCBI Taxonomy" id="165716"/>
    <lineage>
        <taxon>Eukaryota</taxon>
        <taxon>Viridiplantae</taxon>
        <taxon>Streptophyta</taxon>
        <taxon>Embryophyta</taxon>
        <taxon>Tracheophyta</taxon>
        <taxon>Spermatophyta</taxon>
        <taxon>Magnoliopsida</taxon>
        <taxon>eudicotyledons</taxon>
        <taxon>Gunneridae</taxon>
        <taxon>Pentapetalae</taxon>
        <taxon>asterids</taxon>
        <taxon>Ericales</taxon>
        <taxon>Actinidiaceae</taxon>
        <taxon>Actinidia</taxon>
    </lineage>
</organism>
<keyword evidence="2" id="KW-1185">Reference proteome</keyword>
<gene>
    <name evidence="1" type="ORF">Acr_10g0002600</name>
</gene>
<comment type="caution">
    <text evidence="1">The sequence shown here is derived from an EMBL/GenBank/DDBJ whole genome shotgun (WGS) entry which is preliminary data.</text>
</comment>
<dbReference type="Proteomes" id="UP000585474">
    <property type="component" value="Unassembled WGS sequence"/>
</dbReference>
<dbReference type="EMBL" id="BJWL01000010">
    <property type="protein sequence ID" value="GFY94875.1"/>
    <property type="molecule type" value="Genomic_DNA"/>
</dbReference>
<evidence type="ECO:0000313" key="1">
    <source>
        <dbReference type="EMBL" id="GFY94875.1"/>
    </source>
</evidence>
<evidence type="ECO:0000313" key="2">
    <source>
        <dbReference type="Proteomes" id="UP000585474"/>
    </source>
</evidence>
<accession>A0A7J0F866</accession>
<dbReference type="OrthoDB" id="196957at2759"/>